<feature type="signal peptide" evidence="10">
    <location>
        <begin position="1"/>
        <end position="18"/>
    </location>
</feature>
<evidence type="ECO:0000256" key="5">
    <source>
        <dbReference type="ARBA" id="ARBA00023077"/>
    </source>
</evidence>
<feature type="chain" id="PRO_5011620618" evidence="10">
    <location>
        <begin position="19"/>
        <end position="1062"/>
    </location>
</feature>
<evidence type="ECO:0000256" key="3">
    <source>
        <dbReference type="ARBA" id="ARBA00022452"/>
    </source>
</evidence>
<keyword evidence="10" id="KW-0732">Signal</keyword>
<feature type="domain" description="TonB-dependent receptor plug" evidence="12">
    <location>
        <begin position="116"/>
        <end position="220"/>
    </location>
</feature>
<dbReference type="InterPro" id="IPR023996">
    <property type="entry name" value="TonB-dep_OMP_SusC/RagA"/>
</dbReference>
<evidence type="ECO:0000259" key="11">
    <source>
        <dbReference type="Pfam" id="PF00593"/>
    </source>
</evidence>
<evidence type="ECO:0000256" key="9">
    <source>
        <dbReference type="RuleBase" id="RU003357"/>
    </source>
</evidence>
<dbReference type="STRING" id="405671.SAMN05421827_102289"/>
<name>A0A1G7QGA2_9SPHI</name>
<dbReference type="Pfam" id="PF00593">
    <property type="entry name" value="TonB_dep_Rec_b-barrel"/>
    <property type="match status" value="1"/>
</dbReference>
<dbReference type="InterPro" id="IPR039426">
    <property type="entry name" value="TonB-dep_rcpt-like"/>
</dbReference>
<evidence type="ECO:0000313" key="13">
    <source>
        <dbReference type="EMBL" id="SDF97495.1"/>
    </source>
</evidence>
<dbReference type="AlphaFoldDB" id="A0A1G7QGA2"/>
<dbReference type="Gene3D" id="2.40.170.20">
    <property type="entry name" value="TonB-dependent receptor, beta-barrel domain"/>
    <property type="match status" value="1"/>
</dbReference>
<proteinExistence type="inferred from homology"/>
<dbReference type="EMBL" id="FNCH01000002">
    <property type="protein sequence ID" value="SDF97495.1"/>
    <property type="molecule type" value="Genomic_DNA"/>
</dbReference>
<keyword evidence="5 9" id="KW-0798">TonB box</keyword>
<keyword evidence="14" id="KW-1185">Reference proteome</keyword>
<evidence type="ECO:0000256" key="8">
    <source>
        <dbReference type="PROSITE-ProRule" id="PRU01360"/>
    </source>
</evidence>
<dbReference type="NCBIfam" id="TIGR04056">
    <property type="entry name" value="OMP_RagA_SusC"/>
    <property type="match status" value="1"/>
</dbReference>
<keyword evidence="6 8" id="KW-0472">Membrane</keyword>
<evidence type="ECO:0000256" key="1">
    <source>
        <dbReference type="ARBA" id="ARBA00004571"/>
    </source>
</evidence>
<gene>
    <name evidence="13" type="ORF">SAMN05421827_102289</name>
</gene>
<keyword evidence="4 8" id="KW-0812">Transmembrane</keyword>
<keyword evidence="7 8" id="KW-0998">Cell outer membrane</keyword>
<sequence length="1062" mass="116959">MKYILFLTAFLISLNTIAQDKSAGVRIFNAETKAPLDGVMLKFISINKILFSDTTGKVLIPGYTGEYTVEVGQMGYEITLVKLSLPLKADLKIYLQPMVRLLDDVQVYTGYQTLPKERSTGSFTTLDNKLLAQQVGPNIISRLEAISSGLIVDRSTNGGGRLMIRGLSSIQGPKAPLIILDNFPYEGDINNINPNDVENITILKDASASSIWGARAGNGVVVITSKNGRFNAKVKIDANINTSFVQSPNLSRLKQISPTDYIDNEIFLFSKGFYQSQVNNAQQPALSPIVELLLKKEKGTVSSAAAQAEIERLKSLDVRDQYQQYFYTAGLNNQASVNISGGQESFKWYSSVSVDDNRSVTDAVFRKLNSKMNMTYKPYKGLEVSTGFYYTNSNALTGKPDYGSISSVSGNLYPYAEFADADGNALAIPKDRRASYLSGLAGGLLGDWKYYPLTDYQHVKNQTKTGDLILDAALMQKLPFGFSVTLKYQYGNQERKNTLLNDEQSYFARNLVNDFAQYANNAVTYKIPKGGILDNSLNSLQVHNIRGQLNYGLNTPSHVIAGFIGAETRESSLNGLTSRLYGFRDDIISAGVVDYTTAYPSLTSGNNSFITDRNGITATSTRFASVFSNLSYAYKSRYTFTLSGRRDASNLFGVNTNDKWNLLWSAGLLWDVSNELFFNKDLFSSLKIRATYGLTGNIDPTMTAVSTIVYVGNSTNTGLPYARFNTYSNPSLKWETSAMTNLGVDFSMLKDRLSGSLEYFHKKGKDLFGIASLDYSGGVGQSIIKNVAEMSGNGWEIQLNSINTEGRLIWKSSFNISGYRDKIDKYLLSNYQGSNFLGLAGGPSVSGIIGSPVYSIYGYRWGGLDPANGDPIGYLNGNASKDYNLITGQGTQLSDLVYYGSAVPRIFGGLGNAFKYGNLELNVQFSFKLDYFFRRNSIQYGNLNTTGQGHADYASRWKQPGDELNTDIPSQIYPTASARDNFYRGSEVLISKGDHIRLQYINLGYNPKIQSKVFRSLTVYATVSNLGLVWVANKQGLDPDYEIGLSGLIPSKTISIGLRASF</sequence>
<keyword evidence="2 8" id="KW-0813">Transport</keyword>
<protein>
    <submittedName>
        <fullName evidence="13">TonB-linked outer membrane protein, SusC/RagA family</fullName>
    </submittedName>
</protein>
<dbReference type="SUPFAM" id="SSF56935">
    <property type="entry name" value="Porins"/>
    <property type="match status" value="1"/>
</dbReference>
<evidence type="ECO:0000256" key="4">
    <source>
        <dbReference type="ARBA" id="ARBA00022692"/>
    </source>
</evidence>
<dbReference type="Proteomes" id="UP000199643">
    <property type="component" value="Unassembled WGS sequence"/>
</dbReference>
<dbReference type="InterPro" id="IPR000531">
    <property type="entry name" value="Beta-barrel_TonB"/>
</dbReference>
<feature type="domain" description="TonB-dependent receptor-like beta-barrel" evidence="11">
    <location>
        <begin position="443"/>
        <end position="916"/>
    </location>
</feature>
<dbReference type="InterPro" id="IPR012910">
    <property type="entry name" value="Plug_dom"/>
</dbReference>
<organism evidence="13 14">
    <name type="scientific">Pedobacter terrae</name>
    <dbReference type="NCBI Taxonomy" id="405671"/>
    <lineage>
        <taxon>Bacteria</taxon>
        <taxon>Pseudomonadati</taxon>
        <taxon>Bacteroidota</taxon>
        <taxon>Sphingobacteriia</taxon>
        <taxon>Sphingobacteriales</taxon>
        <taxon>Sphingobacteriaceae</taxon>
        <taxon>Pedobacter</taxon>
    </lineage>
</organism>
<dbReference type="InterPro" id="IPR037066">
    <property type="entry name" value="Plug_dom_sf"/>
</dbReference>
<dbReference type="NCBIfam" id="TIGR04057">
    <property type="entry name" value="SusC_RagA_signa"/>
    <property type="match status" value="1"/>
</dbReference>
<dbReference type="InterPro" id="IPR023997">
    <property type="entry name" value="TonB-dep_OMP_SusC/RagA_CS"/>
</dbReference>
<dbReference type="RefSeq" id="WP_090497263.1">
    <property type="nucleotide sequence ID" value="NZ_FNCH01000002.1"/>
</dbReference>
<accession>A0A1G7QGA2</accession>
<reference evidence="14" key="1">
    <citation type="submission" date="2016-10" db="EMBL/GenBank/DDBJ databases">
        <authorList>
            <person name="Varghese N."/>
            <person name="Submissions S."/>
        </authorList>
    </citation>
    <scope>NUCLEOTIDE SEQUENCE [LARGE SCALE GENOMIC DNA]</scope>
    <source>
        <strain evidence="14">DSM 17933</strain>
    </source>
</reference>
<keyword evidence="3 8" id="KW-1134">Transmembrane beta strand</keyword>
<dbReference type="PROSITE" id="PS52016">
    <property type="entry name" value="TONB_DEPENDENT_REC_3"/>
    <property type="match status" value="1"/>
</dbReference>
<comment type="similarity">
    <text evidence="8 9">Belongs to the TonB-dependent receptor family.</text>
</comment>
<evidence type="ECO:0000256" key="6">
    <source>
        <dbReference type="ARBA" id="ARBA00023136"/>
    </source>
</evidence>
<dbReference type="Pfam" id="PF07715">
    <property type="entry name" value="Plug"/>
    <property type="match status" value="1"/>
</dbReference>
<dbReference type="GO" id="GO:0009279">
    <property type="term" value="C:cell outer membrane"/>
    <property type="evidence" value="ECO:0007669"/>
    <property type="project" value="UniProtKB-SubCell"/>
</dbReference>
<dbReference type="OrthoDB" id="9768177at2"/>
<dbReference type="Gene3D" id="2.170.130.10">
    <property type="entry name" value="TonB-dependent receptor, plug domain"/>
    <property type="match status" value="1"/>
</dbReference>
<evidence type="ECO:0000259" key="12">
    <source>
        <dbReference type="Pfam" id="PF07715"/>
    </source>
</evidence>
<evidence type="ECO:0000313" key="14">
    <source>
        <dbReference type="Proteomes" id="UP000199643"/>
    </source>
</evidence>
<evidence type="ECO:0000256" key="10">
    <source>
        <dbReference type="SAM" id="SignalP"/>
    </source>
</evidence>
<dbReference type="InterPro" id="IPR036942">
    <property type="entry name" value="Beta-barrel_TonB_sf"/>
</dbReference>
<evidence type="ECO:0000256" key="7">
    <source>
        <dbReference type="ARBA" id="ARBA00023237"/>
    </source>
</evidence>
<evidence type="ECO:0000256" key="2">
    <source>
        <dbReference type="ARBA" id="ARBA00022448"/>
    </source>
</evidence>
<comment type="subcellular location">
    <subcellularLocation>
        <location evidence="1 8">Cell outer membrane</location>
        <topology evidence="1 8">Multi-pass membrane protein</topology>
    </subcellularLocation>
</comment>